<reference evidence="2 3" key="1">
    <citation type="submission" date="2016-04" db="EMBL/GenBank/DDBJ databases">
        <title>Genome analyses suggest a sexual origin of heterokaryosis in a supposedly ancient asexual fungus.</title>
        <authorList>
            <person name="Ropars J."/>
            <person name="Sedzielewska K."/>
            <person name="Noel J."/>
            <person name="Charron P."/>
            <person name="Farinelli L."/>
            <person name="Marton T."/>
            <person name="Kruger M."/>
            <person name="Pelin A."/>
            <person name="Brachmann A."/>
            <person name="Corradi N."/>
        </authorList>
    </citation>
    <scope>NUCLEOTIDE SEQUENCE [LARGE SCALE GENOMIC DNA]</scope>
    <source>
        <strain evidence="2 3">C2</strain>
    </source>
</reference>
<protein>
    <submittedName>
        <fullName evidence="2">Uncharacterized protein</fullName>
    </submittedName>
</protein>
<dbReference type="VEuPathDB" id="FungiDB:RhiirA1_389038"/>
<dbReference type="VEuPathDB" id="FungiDB:RhiirFUN_017185"/>
<name>A0A2N1NRN9_9GLOM</name>
<organism evidence="2 3">
    <name type="scientific">Rhizophagus irregularis</name>
    <dbReference type="NCBI Taxonomy" id="588596"/>
    <lineage>
        <taxon>Eukaryota</taxon>
        <taxon>Fungi</taxon>
        <taxon>Fungi incertae sedis</taxon>
        <taxon>Mucoromycota</taxon>
        <taxon>Glomeromycotina</taxon>
        <taxon>Glomeromycetes</taxon>
        <taxon>Glomerales</taxon>
        <taxon>Glomeraceae</taxon>
        <taxon>Rhizophagus</taxon>
    </lineage>
</organism>
<dbReference type="EMBL" id="LLXL01000177">
    <property type="protein sequence ID" value="PKK76553.1"/>
    <property type="molecule type" value="Genomic_DNA"/>
</dbReference>
<dbReference type="AlphaFoldDB" id="A0A2N1NRN9"/>
<dbReference type="EMBL" id="LLXL01001656">
    <property type="protein sequence ID" value="PKK63434.1"/>
    <property type="molecule type" value="Genomic_DNA"/>
</dbReference>
<sequence>MFEMFERPLVELLENLTNSQNDDGWDRYVLLERCLTAQKLDLDKFLDELSRSFGTYFIPTLQTFILYIYNKYLRVTPNLKLMNTPLDKFTSMLITDVITNNLQNSDIPGFGEFLHNCIELLWWNGSKDNNMLTVNHIFNAILDADGVFGVLISENYGRRCLRRILFDFNMIIHIEQEKLLKAVDVVAALVEKCSKHKNVSSRLSKGFSVCKACTTLLQTLRSQSVKQTLLVNEKDSSQPILDSAPNGSGWVGFKGYLNSIRIFM</sequence>
<dbReference type="Proteomes" id="UP000233469">
    <property type="component" value="Unassembled WGS sequence"/>
</dbReference>
<evidence type="ECO:0000313" key="2">
    <source>
        <dbReference type="EMBL" id="PKK76553.1"/>
    </source>
</evidence>
<proteinExistence type="predicted"/>
<evidence type="ECO:0000313" key="1">
    <source>
        <dbReference type="EMBL" id="PKK63434.1"/>
    </source>
</evidence>
<comment type="caution">
    <text evidence="2">The sequence shown here is derived from an EMBL/GenBank/DDBJ whole genome shotgun (WGS) entry which is preliminary data.</text>
</comment>
<evidence type="ECO:0000313" key="3">
    <source>
        <dbReference type="Proteomes" id="UP000233469"/>
    </source>
</evidence>
<reference evidence="2 3" key="2">
    <citation type="submission" date="2017-10" db="EMBL/GenBank/DDBJ databases">
        <title>Extensive intraspecific genome diversity in a model arbuscular mycorrhizal fungus.</title>
        <authorList>
            <person name="Chen E.C.H."/>
            <person name="Morin E."/>
            <person name="Baudet D."/>
            <person name="Noel J."/>
            <person name="Ndikumana S."/>
            <person name="Charron P."/>
            <person name="St-Onge C."/>
            <person name="Giorgi J."/>
            <person name="Grigoriev I.V."/>
            <person name="Roux C."/>
            <person name="Martin F.M."/>
            <person name="Corradi N."/>
        </authorList>
    </citation>
    <scope>NUCLEOTIDE SEQUENCE [LARGE SCALE GENOMIC DNA]</scope>
    <source>
        <strain evidence="2 3">C2</strain>
    </source>
</reference>
<gene>
    <name evidence="2" type="ORF">RhiirC2_707297</name>
    <name evidence="1" type="ORF">RhiirC2_788914</name>
</gene>
<accession>A0A2N1NRN9</accession>
<dbReference type="VEuPathDB" id="FungiDB:FUN_013895"/>